<reference evidence="2 3" key="1">
    <citation type="journal article" date="2015" name="Genome Announc.">
        <title>Complete Genome Sequence and Annotation of Corynebacterium singulare DSM 44357, Isolated from a Human Semen Specimen.</title>
        <authorList>
            <person name="Merten M."/>
            <person name="Brinkrolf K."/>
            <person name="Albersmeier A."/>
            <person name="Kutter Y."/>
            <person name="Ruckert C."/>
            <person name="Tauch A."/>
        </authorList>
    </citation>
    <scope>NUCLEOTIDE SEQUENCE [LARGE SCALE GENOMIC DNA]</scope>
    <source>
        <strain evidence="2">IBS B52218</strain>
    </source>
</reference>
<keyword evidence="1" id="KW-0472">Membrane</keyword>
<gene>
    <name evidence="2" type="ORF">CSING_07335</name>
</gene>
<dbReference type="Proteomes" id="UP000031890">
    <property type="component" value="Chromosome"/>
</dbReference>
<dbReference type="KEGG" id="csx:CSING_07335"/>
<accession>A0A0B6ER57</accession>
<protein>
    <submittedName>
        <fullName evidence="2">Uncharacterized protein</fullName>
    </submittedName>
</protein>
<keyword evidence="1" id="KW-1133">Transmembrane helix</keyword>
<proteinExistence type="predicted"/>
<evidence type="ECO:0000313" key="3">
    <source>
        <dbReference type="Proteomes" id="UP000031890"/>
    </source>
</evidence>
<dbReference type="EMBL" id="CP010827">
    <property type="protein sequence ID" value="AJI78997.1"/>
    <property type="molecule type" value="Genomic_DNA"/>
</dbReference>
<organism evidence="2 3">
    <name type="scientific">Corynebacterium singulare</name>
    <dbReference type="NCBI Taxonomy" id="161899"/>
    <lineage>
        <taxon>Bacteria</taxon>
        <taxon>Bacillati</taxon>
        <taxon>Actinomycetota</taxon>
        <taxon>Actinomycetes</taxon>
        <taxon>Mycobacteriales</taxon>
        <taxon>Corynebacteriaceae</taxon>
        <taxon>Corynebacterium</taxon>
    </lineage>
</organism>
<feature type="transmembrane region" description="Helical" evidence="1">
    <location>
        <begin position="84"/>
        <end position="104"/>
    </location>
</feature>
<dbReference type="HOGENOM" id="CLU_1118677_0_0_11"/>
<evidence type="ECO:0000256" key="1">
    <source>
        <dbReference type="SAM" id="Phobius"/>
    </source>
</evidence>
<dbReference type="STRING" id="161899.CSING_07335"/>
<sequence>MDFSQSSVAFKNSYNPVFLADLESVPYKEKNEDASPYNLYEVFKEEGPVPDGGTWLEAFLFLGIFALLESVFILIVWALNSQDVPWLVCLLLGGLFVYHVYRIVSWRLFMRKLATAWKNGWIDCYPAWLGSLYFDENNVKSGKSKYFYRTKLMIMAPSGETHTFEDFEAQAESSRELESNRVALASDLRRVRLDPQRNNGWSFFAVVRGKPLGHGSLETGLNKAQIAAGLERVHYGWPLDKSPFEG</sequence>
<dbReference type="AlphaFoldDB" id="A0A0B6ER57"/>
<feature type="transmembrane region" description="Helical" evidence="1">
    <location>
        <begin position="58"/>
        <end position="78"/>
    </location>
</feature>
<keyword evidence="1" id="KW-0812">Transmembrane</keyword>
<evidence type="ECO:0000313" key="2">
    <source>
        <dbReference type="EMBL" id="AJI78997.1"/>
    </source>
</evidence>
<name>A0A0B6ER57_9CORY</name>